<dbReference type="AlphaFoldDB" id="A0A3M7RNJ0"/>
<evidence type="ECO:0000313" key="2">
    <source>
        <dbReference type="Proteomes" id="UP000276133"/>
    </source>
</evidence>
<proteinExistence type="predicted"/>
<sequence length="61" mass="7373">MRHVTIVEKGLKMTILQNFMFFRRVPSPDEDTQDFKSFKRSDQRLKFKRSSTTFFLPKSKN</sequence>
<dbReference type="EMBL" id="REGN01002975">
    <property type="protein sequence ID" value="RNA25111.1"/>
    <property type="molecule type" value="Genomic_DNA"/>
</dbReference>
<keyword evidence="2" id="KW-1185">Reference proteome</keyword>
<organism evidence="1 2">
    <name type="scientific">Brachionus plicatilis</name>
    <name type="common">Marine rotifer</name>
    <name type="synonym">Brachionus muelleri</name>
    <dbReference type="NCBI Taxonomy" id="10195"/>
    <lineage>
        <taxon>Eukaryota</taxon>
        <taxon>Metazoa</taxon>
        <taxon>Spiralia</taxon>
        <taxon>Gnathifera</taxon>
        <taxon>Rotifera</taxon>
        <taxon>Eurotatoria</taxon>
        <taxon>Monogononta</taxon>
        <taxon>Pseudotrocha</taxon>
        <taxon>Ploima</taxon>
        <taxon>Brachionidae</taxon>
        <taxon>Brachionus</taxon>
    </lineage>
</organism>
<reference evidence="1 2" key="1">
    <citation type="journal article" date="2018" name="Sci. Rep.">
        <title>Genomic signatures of local adaptation to the degree of environmental predictability in rotifers.</title>
        <authorList>
            <person name="Franch-Gras L."/>
            <person name="Hahn C."/>
            <person name="Garcia-Roger E.M."/>
            <person name="Carmona M.J."/>
            <person name="Serra M."/>
            <person name="Gomez A."/>
        </authorList>
    </citation>
    <scope>NUCLEOTIDE SEQUENCE [LARGE SCALE GENOMIC DNA]</scope>
    <source>
        <strain evidence="1">HYR1</strain>
    </source>
</reference>
<evidence type="ECO:0000313" key="1">
    <source>
        <dbReference type="EMBL" id="RNA25111.1"/>
    </source>
</evidence>
<accession>A0A3M7RNJ0</accession>
<name>A0A3M7RNJ0_BRAPC</name>
<dbReference type="Proteomes" id="UP000276133">
    <property type="component" value="Unassembled WGS sequence"/>
</dbReference>
<gene>
    <name evidence="1" type="ORF">BpHYR1_027383</name>
</gene>
<protein>
    <submittedName>
        <fullName evidence="1">Uncharacterized protein</fullName>
    </submittedName>
</protein>
<comment type="caution">
    <text evidence="1">The sequence shown here is derived from an EMBL/GenBank/DDBJ whole genome shotgun (WGS) entry which is preliminary data.</text>
</comment>